<dbReference type="HAMAP" id="MF_01633">
    <property type="entry name" value="QueC"/>
    <property type="match status" value="1"/>
</dbReference>
<keyword evidence="7 11" id="KW-0067">ATP-binding</keyword>
<dbReference type="Proteomes" id="UP000243900">
    <property type="component" value="Unassembled WGS sequence"/>
</dbReference>
<keyword evidence="4 11" id="KW-0547">Nucleotide-binding</keyword>
<dbReference type="PIRSF" id="PIRSF006293">
    <property type="entry name" value="ExsB"/>
    <property type="match status" value="1"/>
</dbReference>
<name>A0A2P6AV02_9GAMM</name>
<evidence type="ECO:0000313" key="13">
    <source>
        <dbReference type="Proteomes" id="UP000243900"/>
    </source>
</evidence>
<comment type="pathway">
    <text evidence="1 11">Purine metabolism; 7-cyano-7-deazaguanine biosynthesis.</text>
</comment>
<dbReference type="PANTHER" id="PTHR42914:SF1">
    <property type="entry name" value="7-CYANO-7-DEAZAGUANINE SYNTHASE"/>
    <property type="match status" value="1"/>
</dbReference>
<keyword evidence="2 11" id="KW-0436">Ligase</keyword>
<feature type="binding site" evidence="11">
    <location>
        <position position="189"/>
    </location>
    <ligand>
        <name>Zn(2+)</name>
        <dbReference type="ChEBI" id="CHEBI:29105"/>
    </ligand>
</feature>
<dbReference type="GO" id="GO:0005524">
    <property type="term" value="F:ATP binding"/>
    <property type="evidence" value="ECO:0007669"/>
    <property type="project" value="UniProtKB-UniRule"/>
</dbReference>
<comment type="cofactor">
    <cofactor evidence="11">
        <name>Zn(2+)</name>
        <dbReference type="ChEBI" id="CHEBI:29105"/>
    </cofactor>
    <text evidence="11">Binds 1 zinc ion per subunit.</text>
</comment>
<dbReference type="GO" id="GO:0008270">
    <property type="term" value="F:zinc ion binding"/>
    <property type="evidence" value="ECO:0007669"/>
    <property type="project" value="UniProtKB-UniRule"/>
</dbReference>
<dbReference type="NCBIfam" id="TIGR00364">
    <property type="entry name" value="7-cyano-7-deazaguanine synthase QueC"/>
    <property type="match status" value="1"/>
</dbReference>
<proteinExistence type="inferred from homology"/>
<feature type="binding site" evidence="11">
    <location>
        <position position="202"/>
    </location>
    <ligand>
        <name>Zn(2+)</name>
        <dbReference type="ChEBI" id="CHEBI:29105"/>
    </ligand>
</feature>
<evidence type="ECO:0000313" key="12">
    <source>
        <dbReference type="EMBL" id="PQA51911.1"/>
    </source>
</evidence>
<evidence type="ECO:0000256" key="10">
    <source>
        <dbReference type="ARBA" id="ARBA00047890"/>
    </source>
</evidence>
<keyword evidence="6 11" id="KW-0862">Zinc</keyword>
<evidence type="ECO:0000256" key="8">
    <source>
        <dbReference type="ARBA" id="ARBA00037993"/>
    </source>
</evidence>
<evidence type="ECO:0000256" key="7">
    <source>
        <dbReference type="ARBA" id="ARBA00022840"/>
    </source>
</evidence>
<keyword evidence="5 11" id="KW-0671">Queuosine biosynthesis</keyword>
<evidence type="ECO:0000256" key="9">
    <source>
        <dbReference type="ARBA" id="ARBA00039149"/>
    </source>
</evidence>
<dbReference type="PANTHER" id="PTHR42914">
    <property type="entry name" value="7-CYANO-7-DEAZAGUANINE SYNTHASE"/>
    <property type="match status" value="1"/>
</dbReference>
<dbReference type="GO" id="GO:0008616">
    <property type="term" value="P:tRNA queuosine(34) biosynthetic process"/>
    <property type="evidence" value="ECO:0007669"/>
    <property type="project" value="UniProtKB-UniRule"/>
</dbReference>
<dbReference type="AlphaFoldDB" id="A0A2P6AV02"/>
<comment type="function">
    <text evidence="11">Catalyzes the ATP-dependent conversion of 7-carboxy-7-deazaguanine (CDG) to 7-cyano-7-deazaguanine (preQ(0)).</text>
</comment>
<evidence type="ECO:0000256" key="11">
    <source>
        <dbReference type="HAMAP-Rule" id="MF_01633"/>
    </source>
</evidence>
<feature type="binding site" evidence="11">
    <location>
        <begin position="10"/>
        <end position="20"/>
    </location>
    <ligand>
        <name>ATP</name>
        <dbReference type="ChEBI" id="CHEBI:30616"/>
    </ligand>
</feature>
<comment type="caution">
    <text evidence="12">The sequence shown here is derived from an EMBL/GenBank/DDBJ whole genome shotgun (WGS) entry which is preliminary data.</text>
</comment>
<protein>
    <recommendedName>
        <fullName evidence="9 11">7-cyano-7-deazaguanine synthase</fullName>
        <ecNumber evidence="9 11">6.3.4.20</ecNumber>
    </recommendedName>
    <alternativeName>
        <fullName evidence="11">7-cyano-7-carbaguanine synthase</fullName>
    </alternativeName>
    <alternativeName>
        <fullName evidence="11">PreQ(0) synthase</fullName>
    </alternativeName>
    <alternativeName>
        <fullName evidence="11">Queuosine biosynthesis protein QueC</fullName>
    </alternativeName>
</protein>
<dbReference type="Gene3D" id="3.40.50.620">
    <property type="entry name" value="HUPs"/>
    <property type="match status" value="1"/>
</dbReference>
<reference evidence="13" key="1">
    <citation type="submission" date="2018-02" db="EMBL/GenBank/DDBJ databases">
        <title>Genome sequencing of Solimonas sp. HR-BB.</title>
        <authorList>
            <person name="Lee Y."/>
            <person name="Jeon C.O."/>
        </authorList>
    </citation>
    <scope>NUCLEOTIDE SEQUENCE [LARGE SCALE GENOMIC DNA]</scope>
    <source>
        <strain evidence="13">HR-E</strain>
    </source>
</reference>
<dbReference type="CDD" id="cd01995">
    <property type="entry name" value="QueC-like"/>
    <property type="match status" value="1"/>
</dbReference>
<dbReference type="FunFam" id="3.40.50.620:FF:000131">
    <property type="entry name" value="7-cyano-7-deazaguanine synthase"/>
    <property type="match status" value="1"/>
</dbReference>
<feature type="binding site" evidence="11">
    <location>
        <position position="205"/>
    </location>
    <ligand>
        <name>Zn(2+)</name>
        <dbReference type="ChEBI" id="CHEBI:29105"/>
    </ligand>
</feature>
<sequence>MNMPHAVVLLSGGLDSATCLAIAREQGYSISALSFDYGQRHNAELAAARRIAKALQVEDHRVMRLDLGLIGGSALTDAGIAVPEEESEGIPVTYVPARNTVFLSFALGLAEVTGAQDIFIGVNAVDYSGYPDCRPEYIAAFTRVANLATKAGVEGGLMHIRTPLIDLSKADIIRTGLRLGLDYGLTVSCYQADDDGSACGRCDACRLRRKGFSDAGVADPTRYAP</sequence>
<accession>A0A2P6AV02</accession>
<dbReference type="Pfam" id="PF06508">
    <property type="entry name" value="QueC"/>
    <property type="match status" value="1"/>
</dbReference>
<keyword evidence="3 11" id="KW-0479">Metal-binding</keyword>
<dbReference type="GO" id="GO:0016879">
    <property type="term" value="F:ligase activity, forming carbon-nitrogen bonds"/>
    <property type="evidence" value="ECO:0007669"/>
    <property type="project" value="UniProtKB-UniRule"/>
</dbReference>
<evidence type="ECO:0000256" key="2">
    <source>
        <dbReference type="ARBA" id="ARBA00022598"/>
    </source>
</evidence>
<dbReference type="EMBL" id="PTQZ01000009">
    <property type="protein sequence ID" value="PQA51911.1"/>
    <property type="molecule type" value="Genomic_DNA"/>
</dbReference>
<evidence type="ECO:0000256" key="1">
    <source>
        <dbReference type="ARBA" id="ARBA00005061"/>
    </source>
</evidence>
<evidence type="ECO:0000256" key="6">
    <source>
        <dbReference type="ARBA" id="ARBA00022833"/>
    </source>
</evidence>
<dbReference type="InterPro" id="IPR018317">
    <property type="entry name" value="QueC"/>
</dbReference>
<comment type="similarity">
    <text evidence="8 11">Belongs to the QueC family.</text>
</comment>
<keyword evidence="13" id="KW-1185">Reference proteome</keyword>
<dbReference type="EC" id="6.3.4.20" evidence="9 11"/>
<dbReference type="UniPathway" id="UPA00391"/>
<evidence type="ECO:0000256" key="5">
    <source>
        <dbReference type="ARBA" id="ARBA00022785"/>
    </source>
</evidence>
<feature type="binding site" evidence="11">
    <location>
        <position position="199"/>
    </location>
    <ligand>
        <name>Zn(2+)</name>
        <dbReference type="ChEBI" id="CHEBI:29105"/>
    </ligand>
</feature>
<gene>
    <name evidence="11 12" type="primary">queC</name>
    <name evidence="12" type="ORF">C5O18_01075</name>
</gene>
<evidence type="ECO:0000256" key="4">
    <source>
        <dbReference type="ARBA" id="ARBA00022741"/>
    </source>
</evidence>
<organism evidence="12 13">
    <name type="scientific">Amnimonas aquatica</name>
    <dbReference type="NCBI Taxonomy" id="2094561"/>
    <lineage>
        <taxon>Bacteria</taxon>
        <taxon>Pseudomonadati</taxon>
        <taxon>Pseudomonadota</taxon>
        <taxon>Gammaproteobacteria</taxon>
        <taxon>Moraxellales</taxon>
        <taxon>Moraxellaceae</taxon>
        <taxon>Amnimonas</taxon>
    </lineage>
</organism>
<dbReference type="OrthoDB" id="9789567at2"/>
<dbReference type="InterPro" id="IPR014729">
    <property type="entry name" value="Rossmann-like_a/b/a_fold"/>
</dbReference>
<dbReference type="SUPFAM" id="SSF52402">
    <property type="entry name" value="Adenine nucleotide alpha hydrolases-like"/>
    <property type="match status" value="1"/>
</dbReference>
<comment type="catalytic activity">
    <reaction evidence="10 11">
        <text>7-carboxy-7-carbaguanine + NH4(+) + 2 ATP = 7-cyano-7-carbaguanine + 2 AMP + 2 diphosphate + 2 H(+)</text>
        <dbReference type="Rhea" id="RHEA:27982"/>
        <dbReference type="ChEBI" id="CHEBI:15378"/>
        <dbReference type="ChEBI" id="CHEBI:28938"/>
        <dbReference type="ChEBI" id="CHEBI:30616"/>
        <dbReference type="ChEBI" id="CHEBI:33019"/>
        <dbReference type="ChEBI" id="CHEBI:45075"/>
        <dbReference type="ChEBI" id="CHEBI:61036"/>
        <dbReference type="ChEBI" id="CHEBI:456215"/>
        <dbReference type="EC" id="6.3.4.20"/>
    </reaction>
</comment>
<evidence type="ECO:0000256" key="3">
    <source>
        <dbReference type="ARBA" id="ARBA00022723"/>
    </source>
</evidence>